<organism evidence="1 2">
    <name type="scientific">Microcystis aeruginosa PCC 9807</name>
    <dbReference type="NCBI Taxonomy" id="1160283"/>
    <lineage>
        <taxon>Bacteria</taxon>
        <taxon>Bacillati</taxon>
        <taxon>Cyanobacteriota</taxon>
        <taxon>Cyanophyceae</taxon>
        <taxon>Oscillatoriophycideae</taxon>
        <taxon>Chroococcales</taxon>
        <taxon>Microcystaceae</taxon>
        <taxon>Microcystis</taxon>
    </lineage>
</organism>
<dbReference type="AlphaFoldDB" id="I4GZY1"/>
<proteinExistence type="predicted"/>
<evidence type="ECO:0000313" key="1">
    <source>
        <dbReference type="EMBL" id="CCI15355.1"/>
    </source>
</evidence>
<comment type="caution">
    <text evidence="1">The sequence shown here is derived from an EMBL/GenBank/DDBJ whole genome shotgun (WGS) entry which is preliminary data.</text>
</comment>
<evidence type="ECO:0008006" key="3">
    <source>
        <dbReference type="Google" id="ProtNLM"/>
    </source>
</evidence>
<dbReference type="Proteomes" id="UP000003613">
    <property type="component" value="Unassembled WGS sequence"/>
</dbReference>
<gene>
    <name evidence="1" type="ORF">MICAF_1280007</name>
</gene>
<dbReference type="Pfam" id="PF13975">
    <property type="entry name" value="gag-asp_proteas"/>
    <property type="match status" value="1"/>
</dbReference>
<dbReference type="SUPFAM" id="SSF50630">
    <property type="entry name" value="Acid proteases"/>
    <property type="match status" value="1"/>
</dbReference>
<name>I4GZY1_MICAE</name>
<dbReference type="EMBL" id="CAIM01000033">
    <property type="protein sequence ID" value="CCI15355.1"/>
    <property type="molecule type" value="Genomic_DNA"/>
</dbReference>
<accession>I4GZY1</accession>
<sequence length="156" mass="16722">MMVNPAIIAEDMGKIYTSITVINRADQILAAAAVISPDQIRSLTLENVLVDTGATTVCLVPEVISRLGLQLLKEVDVATAKGIGKARIFRDATLIIAGREGTFECLELPGGQNNLLGVIPLEALGLEPDLRSQKLRVLPTESNETYLTILSNKIAL</sequence>
<reference evidence="1 2" key="1">
    <citation type="submission" date="2012-04" db="EMBL/GenBank/DDBJ databases">
        <authorList>
            <person name="Genoscope - CEA"/>
        </authorList>
    </citation>
    <scope>NUCLEOTIDE SEQUENCE [LARGE SCALE GENOMIC DNA]</scope>
    <source>
        <strain evidence="1 2">9807</strain>
    </source>
</reference>
<dbReference type="HOGENOM" id="CLU_121338_0_0_3"/>
<dbReference type="Gene3D" id="2.40.70.10">
    <property type="entry name" value="Acid Proteases"/>
    <property type="match status" value="1"/>
</dbReference>
<protein>
    <recommendedName>
        <fullName evidence="3">Aspartyl protease</fullName>
    </recommendedName>
</protein>
<dbReference type="InterPro" id="IPR021109">
    <property type="entry name" value="Peptidase_aspartic_dom_sf"/>
</dbReference>
<evidence type="ECO:0000313" key="2">
    <source>
        <dbReference type="Proteomes" id="UP000003613"/>
    </source>
</evidence>